<organism evidence="2">
    <name type="scientific">Bordetella pertussis</name>
    <dbReference type="NCBI Taxonomy" id="520"/>
    <lineage>
        <taxon>Bacteria</taxon>
        <taxon>Pseudomonadati</taxon>
        <taxon>Pseudomonadota</taxon>
        <taxon>Betaproteobacteria</taxon>
        <taxon>Burkholderiales</taxon>
        <taxon>Alcaligenaceae</taxon>
        <taxon>Bordetella</taxon>
    </lineage>
</organism>
<dbReference type="AlphaFoldDB" id="Q84CQ2"/>
<evidence type="ECO:0000313" key="2">
    <source>
        <dbReference type="EMBL" id="CAC79590.1"/>
    </source>
</evidence>
<feature type="compositionally biased region" description="Basic and acidic residues" evidence="1">
    <location>
        <begin position="189"/>
        <end position="205"/>
    </location>
</feature>
<reference evidence="2" key="1">
    <citation type="journal article" date="2001" name="Zentralbl. Bakteriol.">
        <title>Characterization of the Type III secretion locus of Bordetella pertussis.</title>
        <authorList>
            <person name="Fauconnier A."/>
            <person name="Veithen A."/>
            <person name="Gueirard P."/>
            <person name="Antoine R."/>
            <person name="Wacheul L."/>
            <person name="Locht C."/>
            <person name="Bollen A."/>
            <person name="Godfroid E."/>
        </authorList>
    </citation>
    <scope>NUCLEOTIDE SEQUENCE</scope>
    <source>
        <strain evidence="2">Tohama I</strain>
    </source>
</reference>
<accession>Q84CQ2</accession>
<protein>
    <submittedName>
        <fullName evidence="2">Uncharacterized protein</fullName>
    </submittedName>
</protein>
<evidence type="ECO:0000256" key="1">
    <source>
        <dbReference type="SAM" id="MobiDB-lite"/>
    </source>
</evidence>
<feature type="region of interest" description="Disordered" evidence="1">
    <location>
        <begin position="159"/>
        <end position="214"/>
    </location>
</feature>
<sequence length="214" mass="22782">MEQLDLPLVVVGLYPGMQVVLAAVGRTGYDPGAYRVGRRDDHGGYRRAQFDHVLSSPGTHGDDQVDVLGAMQACRNGFAHGRPQGGVEVAGLPPRIGHELDVVAAGMRGQVKPGLSHIGYLGHVVDTQPSELLQCARDRVERARILLVLAATHITDAPFPAGCMGGRRKAGRGKGDAGAQGRDRRRAGCRRDGPREAKKQGERGEYSGAKGHGR</sequence>
<name>Q84CQ2_BORPT</name>
<proteinExistence type="predicted"/>
<dbReference type="EMBL" id="Y13383">
    <property type="protein sequence ID" value="CAC79590.1"/>
    <property type="molecule type" value="Genomic_DNA"/>
</dbReference>